<reference evidence="2" key="1">
    <citation type="submission" date="2020-11" db="EMBL/GenBank/DDBJ databases">
        <authorList>
            <consortium name="DOE Joint Genome Institute"/>
            <person name="Ahrendt S."/>
            <person name="Riley R."/>
            <person name="Andreopoulos W."/>
            <person name="LaButti K."/>
            <person name="Pangilinan J."/>
            <person name="Ruiz-duenas F.J."/>
            <person name="Barrasa J.M."/>
            <person name="Sanchez-Garcia M."/>
            <person name="Camarero S."/>
            <person name="Miyauchi S."/>
            <person name="Serrano A."/>
            <person name="Linde D."/>
            <person name="Babiker R."/>
            <person name="Drula E."/>
            <person name="Ayuso-Fernandez I."/>
            <person name="Pacheco R."/>
            <person name="Padilla G."/>
            <person name="Ferreira P."/>
            <person name="Barriuso J."/>
            <person name="Kellner H."/>
            <person name="Castanera R."/>
            <person name="Alfaro M."/>
            <person name="Ramirez L."/>
            <person name="Pisabarro A.G."/>
            <person name="Kuo A."/>
            <person name="Tritt A."/>
            <person name="Lipzen A."/>
            <person name="He G."/>
            <person name="Yan M."/>
            <person name="Ng V."/>
            <person name="Cullen D."/>
            <person name="Martin F."/>
            <person name="Rosso M.-N."/>
            <person name="Henrissat B."/>
            <person name="Hibbett D."/>
            <person name="Martinez A.T."/>
            <person name="Grigoriev I.V."/>
        </authorList>
    </citation>
    <scope>NUCLEOTIDE SEQUENCE</scope>
    <source>
        <strain evidence="2">AH 44721</strain>
    </source>
</reference>
<evidence type="ECO:0000313" key="3">
    <source>
        <dbReference type="Proteomes" id="UP000724874"/>
    </source>
</evidence>
<name>A0A9P5NB06_GYMJU</name>
<proteinExistence type="predicted"/>
<feature type="compositionally biased region" description="Polar residues" evidence="1">
    <location>
        <begin position="148"/>
        <end position="158"/>
    </location>
</feature>
<keyword evidence="3" id="KW-1185">Reference proteome</keyword>
<organism evidence="2 3">
    <name type="scientific">Gymnopilus junonius</name>
    <name type="common">Spectacular rustgill mushroom</name>
    <name type="synonym">Gymnopilus spectabilis subsp. junonius</name>
    <dbReference type="NCBI Taxonomy" id="109634"/>
    <lineage>
        <taxon>Eukaryota</taxon>
        <taxon>Fungi</taxon>
        <taxon>Dikarya</taxon>
        <taxon>Basidiomycota</taxon>
        <taxon>Agaricomycotina</taxon>
        <taxon>Agaricomycetes</taxon>
        <taxon>Agaricomycetidae</taxon>
        <taxon>Agaricales</taxon>
        <taxon>Agaricineae</taxon>
        <taxon>Hymenogastraceae</taxon>
        <taxon>Gymnopilus</taxon>
    </lineage>
</organism>
<sequence length="202" mass="22189">MYFSARNSNSSANCIPTSAHRLSLCVLRNAKLEDIQQMQELQSRQSESLSLSLSGEVEGKDLMGLYGSGSEFSRLPSSPPQLQPQHQSQLLGRMALGDVDEERENWAAAPAHAVASTSRATKAKRFGYVPNDPDLNPRPAAHGHSHTRSASTVGSRVQQELELEEGRGEGEGERCIDINYLRVVRFCVRLGIFCQSQPILPV</sequence>
<dbReference type="AlphaFoldDB" id="A0A9P5NB06"/>
<accession>A0A9P5NB06</accession>
<gene>
    <name evidence="2" type="ORF">CPB84DRAFT_657960</name>
</gene>
<dbReference type="Proteomes" id="UP000724874">
    <property type="component" value="Unassembled WGS sequence"/>
</dbReference>
<feature type="region of interest" description="Disordered" evidence="1">
    <location>
        <begin position="131"/>
        <end position="168"/>
    </location>
</feature>
<evidence type="ECO:0000256" key="1">
    <source>
        <dbReference type="SAM" id="MobiDB-lite"/>
    </source>
</evidence>
<protein>
    <submittedName>
        <fullName evidence="2">Uncharacterized protein</fullName>
    </submittedName>
</protein>
<evidence type="ECO:0000313" key="2">
    <source>
        <dbReference type="EMBL" id="KAF8872923.1"/>
    </source>
</evidence>
<comment type="caution">
    <text evidence="2">The sequence shown here is derived from an EMBL/GenBank/DDBJ whole genome shotgun (WGS) entry which is preliminary data.</text>
</comment>
<dbReference type="EMBL" id="JADNYJ010000251">
    <property type="protein sequence ID" value="KAF8872923.1"/>
    <property type="molecule type" value="Genomic_DNA"/>
</dbReference>